<keyword evidence="3" id="KW-1185">Reference proteome</keyword>
<dbReference type="Pfam" id="PF13614">
    <property type="entry name" value="AAA_31"/>
    <property type="match status" value="1"/>
</dbReference>
<dbReference type="SUPFAM" id="SSF52540">
    <property type="entry name" value="P-loop containing nucleoside triphosphate hydrolases"/>
    <property type="match status" value="1"/>
</dbReference>
<organism evidence="2 3">
    <name type="scientific">Aromatoleum petrolei</name>
    <dbReference type="NCBI Taxonomy" id="76116"/>
    <lineage>
        <taxon>Bacteria</taxon>
        <taxon>Pseudomonadati</taxon>
        <taxon>Pseudomonadota</taxon>
        <taxon>Betaproteobacteria</taxon>
        <taxon>Rhodocyclales</taxon>
        <taxon>Rhodocyclaceae</taxon>
        <taxon>Aromatoleum</taxon>
    </lineage>
</organism>
<gene>
    <name evidence="2" type="ORF">GPA26_00885</name>
</gene>
<dbReference type="InterPro" id="IPR025669">
    <property type="entry name" value="AAA_dom"/>
</dbReference>
<protein>
    <submittedName>
        <fullName evidence="2">AAA family ATPase</fullName>
    </submittedName>
</protein>
<dbReference type="PANTHER" id="PTHR13696">
    <property type="entry name" value="P-LOOP CONTAINING NUCLEOSIDE TRIPHOSPHATE HYDROLASE"/>
    <property type="match status" value="1"/>
</dbReference>
<evidence type="ECO:0000259" key="1">
    <source>
        <dbReference type="Pfam" id="PF13614"/>
    </source>
</evidence>
<dbReference type="InterPro" id="IPR027417">
    <property type="entry name" value="P-loop_NTPase"/>
</dbReference>
<evidence type="ECO:0000313" key="2">
    <source>
        <dbReference type="EMBL" id="NMF87026.1"/>
    </source>
</evidence>
<feature type="domain" description="AAA" evidence="1">
    <location>
        <begin position="22"/>
        <end position="183"/>
    </location>
</feature>
<evidence type="ECO:0000313" key="3">
    <source>
        <dbReference type="Proteomes" id="UP000652074"/>
    </source>
</evidence>
<proteinExistence type="predicted"/>
<dbReference type="PANTHER" id="PTHR13696:SF96">
    <property type="entry name" value="COBQ_COBB_MIND_PARA NUCLEOTIDE BINDING DOMAIN-CONTAINING PROTEIN"/>
    <property type="match status" value="1"/>
</dbReference>
<dbReference type="InterPro" id="IPR050678">
    <property type="entry name" value="DNA_Partitioning_ATPase"/>
</dbReference>
<reference evidence="2 3" key="1">
    <citation type="submission" date="2019-12" db="EMBL/GenBank/DDBJ databases">
        <title>Comparative genomics gives insights into the taxonomy of the Azoarcus-Aromatoleum group and reveals separate origins of nif in the plant-associated Azoarcus and non-plant-associated Aromatoleum sub-groups.</title>
        <authorList>
            <person name="Lafos M."/>
            <person name="Maluk M."/>
            <person name="Batista M."/>
            <person name="Junghare M."/>
            <person name="Carmona M."/>
            <person name="Faoro H."/>
            <person name="Cruz L.M."/>
            <person name="Battistoni F."/>
            <person name="De Souza E."/>
            <person name="Pedrosa F."/>
            <person name="Chen W.-M."/>
            <person name="Poole P.S."/>
            <person name="Dixon R.A."/>
            <person name="James E.K."/>
        </authorList>
    </citation>
    <scope>NUCLEOTIDE SEQUENCE [LARGE SCALE GENOMIC DNA]</scope>
    <source>
        <strain evidence="2 3">ToN1</strain>
    </source>
</reference>
<dbReference type="EMBL" id="WTVR01000002">
    <property type="protein sequence ID" value="NMF87026.1"/>
    <property type="molecule type" value="Genomic_DNA"/>
</dbReference>
<dbReference type="RefSeq" id="WP_169204646.1">
    <property type="nucleotide sequence ID" value="NZ_WTVR01000002.1"/>
</dbReference>
<sequence length="297" mass="32487">MRVCRSLPSPTLKLSPRFRPLLADIGMGVLLIDADVQPSLSRYYPIARRARHGLTQMIKQGALSDDRISTIDFALAPVPLRRQPQLNPNGCLDIVISDAPQGALQDWLAPRMDSALRIKLALRSPLLQERYDVVLIDTQGAVGHLQDAAVLAADVLLSPISPDILSAREFLSGTQELLNRVETAAAFGISVPQMLAIIYRHENTRDAREIGQAIRESYQQLKCKVLLLKTVIPHAVAYRNAATAQVPVHWIDPVKASPAMHALLWELIPSLDGTRAGVPPEALSEVVDGHDVQNAIA</sequence>
<name>A0ABX1ML13_9RHOO</name>
<comment type="caution">
    <text evidence="2">The sequence shown here is derived from an EMBL/GenBank/DDBJ whole genome shotgun (WGS) entry which is preliminary data.</text>
</comment>
<dbReference type="Proteomes" id="UP000652074">
    <property type="component" value="Unassembled WGS sequence"/>
</dbReference>
<dbReference type="CDD" id="cd02042">
    <property type="entry name" value="ParAB_family"/>
    <property type="match status" value="1"/>
</dbReference>
<dbReference type="Gene3D" id="3.40.50.300">
    <property type="entry name" value="P-loop containing nucleotide triphosphate hydrolases"/>
    <property type="match status" value="1"/>
</dbReference>
<accession>A0ABX1ML13</accession>